<reference evidence="2 3" key="1">
    <citation type="journal article" date="2019" name="Nat. Ecol. Evol.">
        <title>Megaphylogeny resolves global patterns of mushroom evolution.</title>
        <authorList>
            <person name="Varga T."/>
            <person name="Krizsan K."/>
            <person name="Foldi C."/>
            <person name="Dima B."/>
            <person name="Sanchez-Garcia M."/>
            <person name="Sanchez-Ramirez S."/>
            <person name="Szollosi G.J."/>
            <person name="Szarkandi J.G."/>
            <person name="Papp V."/>
            <person name="Albert L."/>
            <person name="Andreopoulos W."/>
            <person name="Angelini C."/>
            <person name="Antonin V."/>
            <person name="Barry K.W."/>
            <person name="Bougher N.L."/>
            <person name="Buchanan P."/>
            <person name="Buyck B."/>
            <person name="Bense V."/>
            <person name="Catcheside P."/>
            <person name="Chovatia M."/>
            <person name="Cooper J."/>
            <person name="Damon W."/>
            <person name="Desjardin D."/>
            <person name="Finy P."/>
            <person name="Geml J."/>
            <person name="Haridas S."/>
            <person name="Hughes K."/>
            <person name="Justo A."/>
            <person name="Karasinski D."/>
            <person name="Kautmanova I."/>
            <person name="Kiss B."/>
            <person name="Kocsube S."/>
            <person name="Kotiranta H."/>
            <person name="LaButti K.M."/>
            <person name="Lechner B.E."/>
            <person name="Liimatainen K."/>
            <person name="Lipzen A."/>
            <person name="Lukacs Z."/>
            <person name="Mihaltcheva S."/>
            <person name="Morgado L.N."/>
            <person name="Niskanen T."/>
            <person name="Noordeloos M.E."/>
            <person name="Ohm R.A."/>
            <person name="Ortiz-Santana B."/>
            <person name="Ovrebo C."/>
            <person name="Racz N."/>
            <person name="Riley R."/>
            <person name="Savchenko A."/>
            <person name="Shiryaev A."/>
            <person name="Soop K."/>
            <person name="Spirin V."/>
            <person name="Szebenyi C."/>
            <person name="Tomsovsky M."/>
            <person name="Tulloss R.E."/>
            <person name="Uehling J."/>
            <person name="Grigoriev I.V."/>
            <person name="Vagvolgyi C."/>
            <person name="Papp T."/>
            <person name="Martin F.M."/>
            <person name="Miettinen O."/>
            <person name="Hibbett D.S."/>
            <person name="Nagy L.G."/>
        </authorList>
    </citation>
    <scope>NUCLEOTIDE SEQUENCE [LARGE SCALE GENOMIC DNA]</scope>
    <source>
        <strain evidence="2 3">FP101781</strain>
    </source>
</reference>
<feature type="compositionally biased region" description="Low complexity" evidence="1">
    <location>
        <begin position="441"/>
        <end position="453"/>
    </location>
</feature>
<dbReference type="Proteomes" id="UP000298030">
    <property type="component" value="Unassembled WGS sequence"/>
</dbReference>
<dbReference type="AlphaFoldDB" id="A0A4Y7TIL9"/>
<gene>
    <name evidence="2" type="ORF">FA13DRAFT_1789208</name>
</gene>
<accession>A0A4Y7TIL9</accession>
<organism evidence="2 3">
    <name type="scientific">Coprinellus micaceus</name>
    <name type="common">Glistening ink-cap mushroom</name>
    <name type="synonym">Coprinus micaceus</name>
    <dbReference type="NCBI Taxonomy" id="71717"/>
    <lineage>
        <taxon>Eukaryota</taxon>
        <taxon>Fungi</taxon>
        <taxon>Dikarya</taxon>
        <taxon>Basidiomycota</taxon>
        <taxon>Agaricomycotina</taxon>
        <taxon>Agaricomycetes</taxon>
        <taxon>Agaricomycetidae</taxon>
        <taxon>Agaricales</taxon>
        <taxon>Agaricineae</taxon>
        <taxon>Psathyrellaceae</taxon>
        <taxon>Coprinellus</taxon>
    </lineage>
</organism>
<evidence type="ECO:0000313" key="2">
    <source>
        <dbReference type="EMBL" id="TEB34016.1"/>
    </source>
</evidence>
<protein>
    <submittedName>
        <fullName evidence="2">Uncharacterized protein</fullName>
    </submittedName>
</protein>
<feature type="compositionally biased region" description="Low complexity" evidence="1">
    <location>
        <begin position="350"/>
        <end position="362"/>
    </location>
</feature>
<feature type="compositionally biased region" description="Low complexity" evidence="1">
    <location>
        <begin position="528"/>
        <end position="538"/>
    </location>
</feature>
<feature type="compositionally biased region" description="Low complexity" evidence="1">
    <location>
        <begin position="56"/>
        <end position="70"/>
    </location>
</feature>
<dbReference type="PRINTS" id="PR01217">
    <property type="entry name" value="PRICHEXTENSN"/>
</dbReference>
<comment type="caution">
    <text evidence="2">The sequence shown here is derived from an EMBL/GenBank/DDBJ whole genome shotgun (WGS) entry which is preliminary data.</text>
</comment>
<proteinExistence type="predicted"/>
<feature type="compositionally biased region" description="Low complexity" evidence="1">
    <location>
        <begin position="390"/>
        <end position="400"/>
    </location>
</feature>
<feature type="region of interest" description="Disordered" evidence="1">
    <location>
        <begin position="1"/>
        <end position="97"/>
    </location>
</feature>
<feature type="compositionally biased region" description="Polar residues" evidence="1">
    <location>
        <begin position="461"/>
        <end position="485"/>
    </location>
</feature>
<feature type="region of interest" description="Disordered" evidence="1">
    <location>
        <begin position="177"/>
        <end position="362"/>
    </location>
</feature>
<sequence>MAMNQNSDLSAAIPDLPGPVPGQHEAEHDGSHAAGTGQVILPSPITNRLGEALPQTTTNSSTSTSTSTSSAEAPVAAVESHHNLDRPRNASVPIDVGCEGDGWAGGLPASSEPGGQGSSGSVILSIGSVSDLAQYYGSSFSDDFDSSIQDPQASIAESMRSVDNATVVTAQQFGISPQPIPASLQTLPPSNTDPSPQDAVASPSGCAGPLPPSSDRDTRTPVAEASTVDTVSGPGTSLVASPPGFAHPQPPSVASTSGVAHPQPPSVASTSGVVHPQPSSVAPPPSFTPSRLPLPQYQQRESNRDSFMGLPYLLPGGSDEGDERTIVRTVAPSTSSRGAPSSTGQPSHLTRPATSTPAETTSAYDSLSLLRQNQFVIAATSQQLPPEPSPSSGGPTSSRQPPEPSPSPRGPLPTATRTVDGFFTPPTLNGPPQQPRHYNISLPSTSPPSFSSSSPPPSYYNLPQSGPSVSTSNTSGCASASSRQDPPSWGPPEYGTPHQHYRSHAGVPGVGVNQHAPPAAAPPSQYMQQGAHPQQAAGGRRHAHHFLAHPASPMIRERVLQRISSLLRNSSANSDPFILDLCQPRVRLHASSTPTGSHSPNPPSLHSSHAPTSGVTRSSSEYIIDCDSGAANHTDECGLGHNRYALSVDLALRKLPRTVTAISSGDAASTQWEWRVSNVAQAIERIVIDEWSRILAYYPPSPA</sequence>
<feature type="compositionally biased region" description="Polar residues" evidence="1">
    <location>
        <begin position="183"/>
        <end position="195"/>
    </location>
</feature>
<evidence type="ECO:0000313" key="3">
    <source>
        <dbReference type="Proteomes" id="UP000298030"/>
    </source>
</evidence>
<feature type="compositionally biased region" description="Basic and acidic residues" evidence="1">
    <location>
        <begin position="79"/>
        <end position="88"/>
    </location>
</feature>
<keyword evidence="3" id="KW-1185">Reference proteome</keyword>
<feature type="compositionally biased region" description="Pro residues" evidence="1">
    <location>
        <begin position="401"/>
        <end position="411"/>
    </location>
</feature>
<feature type="compositionally biased region" description="Polar residues" evidence="1">
    <location>
        <begin position="227"/>
        <end position="239"/>
    </location>
</feature>
<feature type="region of interest" description="Disordered" evidence="1">
    <location>
        <begin position="381"/>
        <end position="542"/>
    </location>
</feature>
<feature type="compositionally biased region" description="Polar residues" evidence="1">
    <location>
        <begin position="331"/>
        <end position="348"/>
    </location>
</feature>
<feature type="compositionally biased region" description="Polar residues" evidence="1">
    <location>
        <begin position="266"/>
        <end position="280"/>
    </location>
</feature>
<feature type="region of interest" description="Disordered" evidence="1">
    <location>
        <begin position="589"/>
        <end position="616"/>
    </location>
</feature>
<dbReference type="EMBL" id="QPFP01000010">
    <property type="protein sequence ID" value="TEB34016.1"/>
    <property type="molecule type" value="Genomic_DNA"/>
</dbReference>
<evidence type="ECO:0000256" key="1">
    <source>
        <dbReference type="SAM" id="MobiDB-lite"/>
    </source>
</evidence>
<name>A0A4Y7TIL9_COPMI</name>